<feature type="transmembrane region" description="Helical" evidence="1">
    <location>
        <begin position="7"/>
        <end position="24"/>
    </location>
</feature>
<dbReference type="PANTHER" id="PTHR43221">
    <property type="entry name" value="PROTEASE HTPX"/>
    <property type="match status" value="1"/>
</dbReference>
<evidence type="ECO:0008006" key="3">
    <source>
        <dbReference type="Google" id="ProtNLM"/>
    </source>
</evidence>
<proteinExistence type="predicted"/>
<dbReference type="EMBL" id="UINC01016589">
    <property type="protein sequence ID" value="SVA68965.1"/>
    <property type="molecule type" value="Genomic_DNA"/>
</dbReference>
<feature type="transmembrane region" description="Helical" evidence="1">
    <location>
        <begin position="30"/>
        <end position="47"/>
    </location>
</feature>
<sequence length="87" mass="9536">MNAIKTMFLMMFMGILLLTVGALVGGIDGLIVALIFAIGFNFFSFWFSDRLALAMTKAREITPDEQPALHAIVDEQVAMVGMAKPRV</sequence>
<feature type="non-terminal residue" evidence="2">
    <location>
        <position position="87"/>
    </location>
</feature>
<gene>
    <name evidence="2" type="ORF">METZ01_LOCUS121819</name>
</gene>
<dbReference type="AlphaFoldDB" id="A0A381XW75"/>
<accession>A0A381XW75</accession>
<dbReference type="InterPro" id="IPR050083">
    <property type="entry name" value="HtpX_protease"/>
</dbReference>
<keyword evidence="1" id="KW-0812">Transmembrane</keyword>
<evidence type="ECO:0000313" key="2">
    <source>
        <dbReference type="EMBL" id="SVA68965.1"/>
    </source>
</evidence>
<dbReference type="PANTHER" id="PTHR43221:SF2">
    <property type="entry name" value="PROTEASE HTPX HOMOLOG"/>
    <property type="match status" value="1"/>
</dbReference>
<name>A0A381XW75_9ZZZZ</name>
<keyword evidence="1" id="KW-1133">Transmembrane helix</keyword>
<evidence type="ECO:0000256" key="1">
    <source>
        <dbReference type="SAM" id="Phobius"/>
    </source>
</evidence>
<protein>
    <recommendedName>
        <fullName evidence="3">Protease HtpX</fullName>
    </recommendedName>
</protein>
<organism evidence="2">
    <name type="scientific">marine metagenome</name>
    <dbReference type="NCBI Taxonomy" id="408172"/>
    <lineage>
        <taxon>unclassified sequences</taxon>
        <taxon>metagenomes</taxon>
        <taxon>ecological metagenomes</taxon>
    </lineage>
</organism>
<reference evidence="2" key="1">
    <citation type="submission" date="2018-05" db="EMBL/GenBank/DDBJ databases">
        <authorList>
            <person name="Lanie J.A."/>
            <person name="Ng W.-L."/>
            <person name="Kazmierczak K.M."/>
            <person name="Andrzejewski T.M."/>
            <person name="Davidsen T.M."/>
            <person name="Wayne K.J."/>
            <person name="Tettelin H."/>
            <person name="Glass J.I."/>
            <person name="Rusch D."/>
            <person name="Podicherti R."/>
            <person name="Tsui H.-C.T."/>
            <person name="Winkler M.E."/>
        </authorList>
    </citation>
    <scope>NUCLEOTIDE SEQUENCE</scope>
</reference>
<keyword evidence="1" id="KW-0472">Membrane</keyword>